<reference evidence="3" key="1">
    <citation type="journal article" date="2019" name="Int. J. Syst. Evol. Microbiol.">
        <title>The Global Catalogue of Microorganisms (GCM) 10K type strain sequencing project: providing services to taxonomists for standard genome sequencing and annotation.</title>
        <authorList>
            <consortium name="The Broad Institute Genomics Platform"/>
            <consortium name="The Broad Institute Genome Sequencing Center for Infectious Disease"/>
            <person name="Wu L."/>
            <person name="Ma J."/>
        </authorList>
    </citation>
    <scope>NUCLEOTIDE SEQUENCE [LARGE SCALE GENOMIC DNA]</scope>
    <source>
        <strain evidence="3">CCUG 57401</strain>
    </source>
</reference>
<accession>A0ABW0N8L3</accession>
<name>A0ABW0N8L3_9BURK</name>
<dbReference type="Pfam" id="PF13663">
    <property type="entry name" value="DUF4148"/>
    <property type="match status" value="1"/>
</dbReference>
<protein>
    <submittedName>
        <fullName evidence="2">DUF4148 domain-containing protein</fullName>
    </submittedName>
</protein>
<evidence type="ECO:0000313" key="3">
    <source>
        <dbReference type="Proteomes" id="UP001596037"/>
    </source>
</evidence>
<organism evidence="2 3">
    <name type="scientific">Caenimonas terrae</name>
    <dbReference type="NCBI Taxonomy" id="696074"/>
    <lineage>
        <taxon>Bacteria</taxon>
        <taxon>Pseudomonadati</taxon>
        <taxon>Pseudomonadota</taxon>
        <taxon>Betaproteobacteria</taxon>
        <taxon>Burkholderiales</taxon>
        <taxon>Comamonadaceae</taxon>
        <taxon>Caenimonas</taxon>
    </lineage>
</organism>
<dbReference type="Proteomes" id="UP001596037">
    <property type="component" value="Unassembled WGS sequence"/>
</dbReference>
<dbReference type="EMBL" id="JBHSMF010000002">
    <property type="protein sequence ID" value="MFC5496596.1"/>
    <property type="molecule type" value="Genomic_DNA"/>
</dbReference>
<feature type="chain" id="PRO_5047264805" evidence="1">
    <location>
        <begin position="24"/>
        <end position="121"/>
    </location>
</feature>
<comment type="caution">
    <text evidence="2">The sequence shown here is derived from an EMBL/GenBank/DDBJ whole genome shotgun (WGS) entry which is preliminary data.</text>
</comment>
<evidence type="ECO:0000256" key="1">
    <source>
        <dbReference type="SAM" id="SignalP"/>
    </source>
</evidence>
<dbReference type="InterPro" id="IPR025421">
    <property type="entry name" value="DUF4148"/>
</dbReference>
<keyword evidence="1" id="KW-0732">Signal</keyword>
<feature type="signal peptide" evidence="1">
    <location>
        <begin position="1"/>
        <end position="23"/>
    </location>
</feature>
<proteinExistence type="predicted"/>
<sequence>MISRKFATALVLAATAVAGNAFADDITVDTTPFVSARTRAEVQADLGQFKQSGTSPWSIQYNPLRSFKSGTTRAEVTAQYVNSRDQVAALNSEDSGSAYLAQYRVRNAGTTLAGQPQTNAQ</sequence>
<dbReference type="RefSeq" id="WP_376848612.1">
    <property type="nucleotide sequence ID" value="NZ_JBHSMF010000002.1"/>
</dbReference>
<gene>
    <name evidence="2" type="ORF">ACFPOE_03540</name>
</gene>
<keyword evidence="3" id="KW-1185">Reference proteome</keyword>
<evidence type="ECO:0000313" key="2">
    <source>
        <dbReference type="EMBL" id="MFC5496596.1"/>
    </source>
</evidence>